<gene>
    <name evidence="1" type="ORF">M2350_000919</name>
</gene>
<dbReference type="EMBL" id="JANUCP010000002">
    <property type="protein sequence ID" value="MCS3918519.1"/>
    <property type="molecule type" value="Genomic_DNA"/>
</dbReference>
<sequence>MAELYHGVFTDGKVILEKTPKLPDGTLVIVMTVEDAYLAGDISREEAITLLGEEKVAELDEVIAAIERDMRWGLGQEQR</sequence>
<evidence type="ECO:0000313" key="1">
    <source>
        <dbReference type="EMBL" id="MCS3918519.1"/>
    </source>
</evidence>
<organism evidence="1 2">
    <name type="scientific">Candidatus Fervidibacter sacchari</name>
    <dbReference type="NCBI Taxonomy" id="1448929"/>
    <lineage>
        <taxon>Bacteria</taxon>
        <taxon>Candidatus Fervidibacterota</taxon>
        <taxon>Candidatus Fervidibacter</taxon>
    </lineage>
</organism>
<dbReference type="Proteomes" id="UP001204798">
    <property type="component" value="Unassembled WGS sequence"/>
</dbReference>
<evidence type="ECO:0008006" key="3">
    <source>
        <dbReference type="Google" id="ProtNLM"/>
    </source>
</evidence>
<reference evidence="1 2" key="1">
    <citation type="submission" date="2022-08" db="EMBL/GenBank/DDBJ databases">
        <title>Bacterial and archaeal communities from various locations to study Microbial Dark Matter (Phase II).</title>
        <authorList>
            <person name="Stepanauskas R."/>
        </authorList>
    </citation>
    <scope>NUCLEOTIDE SEQUENCE [LARGE SCALE GENOMIC DNA]</scope>
    <source>
        <strain evidence="1 2">PD1</strain>
    </source>
</reference>
<comment type="caution">
    <text evidence="1">The sequence shown here is derived from an EMBL/GenBank/DDBJ whole genome shotgun (WGS) entry which is preliminary data.</text>
</comment>
<accession>A0ABT2ELE6</accession>
<protein>
    <recommendedName>
        <fullName evidence="3">DUF104 domain-containing protein</fullName>
    </recommendedName>
</protein>
<evidence type="ECO:0000313" key="2">
    <source>
        <dbReference type="Proteomes" id="UP001204798"/>
    </source>
</evidence>
<dbReference type="RefSeq" id="WP_018196134.1">
    <property type="nucleotide sequence ID" value="NZ_CP130454.1"/>
</dbReference>
<proteinExistence type="predicted"/>
<name>A0ABT2ELE6_9BACT</name>
<keyword evidence="2" id="KW-1185">Reference proteome</keyword>